<reference evidence="13 14" key="1">
    <citation type="journal article" date="2007" name="Science">
        <title>Sea anemone genome reveals ancestral eumetazoan gene repertoire and genomic organization.</title>
        <authorList>
            <person name="Putnam N.H."/>
            <person name="Srivastava M."/>
            <person name="Hellsten U."/>
            <person name="Dirks B."/>
            <person name="Chapman J."/>
            <person name="Salamov A."/>
            <person name="Terry A."/>
            <person name="Shapiro H."/>
            <person name="Lindquist E."/>
            <person name="Kapitonov V.V."/>
            <person name="Jurka J."/>
            <person name="Genikhovich G."/>
            <person name="Grigoriev I.V."/>
            <person name="Lucas S.M."/>
            <person name="Steele R.E."/>
            <person name="Finnerty J.R."/>
            <person name="Technau U."/>
            <person name="Martindale M.Q."/>
            <person name="Rokhsar D.S."/>
        </authorList>
    </citation>
    <scope>NUCLEOTIDE SEQUENCE [LARGE SCALE GENOMIC DNA]</scope>
    <source>
        <strain evidence="14">CH2 X CH6</strain>
    </source>
</reference>
<evidence type="ECO:0000256" key="1">
    <source>
        <dbReference type="ARBA" id="ARBA00004651"/>
    </source>
</evidence>
<dbReference type="STRING" id="45351.A7RFJ7"/>
<evidence type="ECO:0000256" key="4">
    <source>
        <dbReference type="ARBA" id="ARBA00022989"/>
    </source>
</evidence>
<dbReference type="SUPFAM" id="SSF81321">
    <property type="entry name" value="Family A G protein-coupled receptor-like"/>
    <property type="match status" value="1"/>
</dbReference>
<dbReference type="eggNOG" id="KOG3656">
    <property type="taxonomic scope" value="Eukaryota"/>
</dbReference>
<evidence type="ECO:0000259" key="12">
    <source>
        <dbReference type="PROSITE" id="PS50262"/>
    </source>
</evidence>
<dbReference type="Gene3D" id="1.20.1070.10">
    <property type="entry name" value="Rhodopsin 7-helix transmembrane proteins"/>
    <property type="match status" value="1"/>
</dbReference>
<evidence type="ECO:0000256" key="3">
    <source>
        <dbReference type="ARBA" id="ARBA00022692"/>
    </source>
</evidence>
<evidence type="ECO:0000256" key="6">
    <source>
        <dbReference type="ARBA" id="ARBA00023136"/>
    </source>
</evidence>
<dbReference type="GO" id="GO:0005886">
    <property type="term" value="C:plasma membrane"/>
    <property type="evidence" value="ECO:0000318"/>
    <property type="project" value="GO_Central"/>
</dbReference>
<dbReference type="PhylomeDB" id="A7RFJ7"/>
<keyword evidence="5 10" id="KW-0297">G-protein coupled receptor</keyword>
<keyword evidence="6 11" id="KW-0472">Membrane</keyword>
<dbReference type="GO" id="GO:0004930">
    <property type="term" value="F:G protein-coupled receptor activity"/>
    <property type="evidence" value="ECO:0000318"/>
    <property type="project" value="GO_Central"/>
</dbReference>
<organism evidence="13 14">
    <name type="scientific">Nematostella vectensis</name>
    <name type="common">Starlet sea anemone</name>
    <dbReference type="NCBI Taxonomy" id="45351"/>
    <lineage>
        <taxon>Eukaryota</taxon>
        <taxon>Metazoa</taxon>
        <taxon>Cnidaria</taxon>
        <taxon>Anthozoa</taxon>
        <taxon>Hexacorallia</taxon>
        <taxon>Actiniaria</taxon>
        <taxon>Edwardsiidae</taxon>
        <taxon>Nematostella</taxon>
    </lineage>
</organism>
<dbReference type="InterPro" id="IPR000276">
    <property type="entry name" value="GPCR_Rhodpsn"/>
</dbReference>
<dbReference type="OMA" id="IMITAIW"/>
<feature type="domain" description="G-protein coupled receptors family 1 profile" evidence="12">
    <location>
        <begin position="2"/>
        <end position="124"/>
    </location>
</feature>
<feature type="non-terminal residue" evidence="13">
    <location>
        <position position="124"/>
    </location>
</feature>
<dbReference type="PROSITE" id="PS00237">
    <property type="entry name" value="G_PROTEIN_RECEP_F1_1"/>
    <property type="match status" value="1"/>
</dbReference>
<comment type="subcellular location">
    <subcellularLocation>
        <location evidence="1">Cell membrane</location>
        <topology evidence="1">Multi-pass membrane protein</topology>
    </subcellularLocation>
</comment>
<dbReference type="PRINTS" id="PR00237">
    <property type="entry name" value="GPCRRHODOPSN"/>
</dbReference>
<evidence type="ECO:0000256" key="7">
    <source>
        <dbReference type="ARBA" id="ARBA00023157"/>
    </source>
</evidence>
<keyword evidence="4 11" id="KW-1133">Transmembrane helix</keyword>
<dbReference type="InParanoid" id="A7RFJ7"/>
<dbReference type="Pfam" id="PF00001">
    <property type="entry name" value="7tm_1"/>
    <property type="match status" value="1"/>
</dbReference>
<evidence type="ECO:0000256" key="2">
    <source>
        <dbReference type="ARBA" id="ARBA00022475"/>
    </source>
</evidence>
<dbReference type="InterPro" id="IPR017452">
    <property type="entry name" value="GPCR_Rhodpsn_7TM"/>
</dbReference>
<dbReference type="PROSITE" id="PS50262">
    <property type="entry name" value="G_PROTEIN_RECEP_F1_2"/>
    <property type="match status" value="1"/>
</dbReference>
<feature type="transmembrane region" description="Helical" evidence="11">
    <location>
        <begin position="102"/>
        <end position="122"/>
    </location>
</feature>
<dbReference type="PANTHER" id="PTHR24248:SF125">
    <property type="entry name" value="DOPAMINE D2-LIKE RECEPTOR"/>
    <property type="match status" value="1"/>
</dbReference>
<dbReference type="HOGENOM" id="CLU_009579_29_8_1"/>
<feature type="transmembrane region" description="Helical" evidence="11">
    <location>
        <begin position="20"/>
        <end position="43"/>
    </location>
</feature>
<feature type="transmembrane region" description="Helical" evidence="11">
    <location>
        <begin position="63"/>
        <end position="81"/>
    </location>
</feature>
<evidence type="ECO:0000256" key="11">
    <source>
        <dbReference type="SAM" id="Phobius"/>
    </source>
</evidence>
<accession>A7RFJ7</accession>
<keyword evidence="7" id="KW-1015">Disulfide bond</keyword>
<dbReference type="EMBL" id="DS469508">
    <property type="protein sequence ID" value="EDO49611.1"/>
    <property type="molecule type" value="Genomic_DNA"/>
</dbReference>
<proteinExistence type="inferred from homology"/>
<protein>
    <recommendedName>
        <fullName evidence="12">G-protein coupled receptors family 1 profile domain-containing protein</fullName>
    </recommendedName>
</protein>
<dbReference type="AlphaFoldDB" id="A7RFJ7"/>
<dbReference type="CDD" id="cd00637">
    <property type="entry name" value="7tm_classA_rhodopsin-like"/>
    <property type="match status" value="1"/>
</dbReference>
<evidence type="ECO:0000256" key="9">
    <source>
        <dbReference type="ARBA" id="ARBA00023224"/>
    </source>
</evidence>
<feature type="non-terminal residue" evidence="13">
    <location>
        <position position="1"/>
    </location>
</feature>
<evidence type="ECO:0000256" key="10">
    <source>
        <dbReference type="RuleBase" id="RU000688"/>
    </source>
</evidence>
<sequence length="124" mass="14002">LGNLLVLAAIYKKRNLRNIYAVFVVNLALADLVLALFVLPVNISTLIVGEWIFGTAFCDFQSSLSMIVFGVNLYTLTAISINRFVLIMHRLKYQKYFNRKSVTIMITAIWVFSVVTSCGPTFGW</sequence>
<keyword evidence="2" id="KW-1003">Cell membrane</keyword>
<evidence type="ECO:0000256" key="8">
    <source>
        <dbReference type="ARBA" id="ARBA00023170"/>
    </source>
</evidence>
<gene>
    <name evidence="13" type="ORF">NEMVEDRAFT_v1g80060</name>
</gene>
<keyword evidence="8 10" id="KW-0675">Receptor</keyword>
<keyword evidence="9 10" id="KW-0807">Transducer</keyword>
<evidence type="ECO:0000313" key="14">
    <source>
        <dbReference type="Proteomes" id="UP000001593"/>
    </source>
</evidence>
<keyword evidence="3 10" id="KW-0812">Transmembrane</keyword>
<dbReference type="PANTHER" id="PTHR24248">
    <property type="entry name" value="ADRENERGIC RECEPTOR-RELATED G-PROTEIN COUPLED RECEPTOR"/>
    <property type="match status" value="1"/>
</dbReference>
<keyword evidence="14" id="KW-1185">Reference proteome</keyword>
<name>A7RFJ7_NEMVE</name>
<comment type="similarity">
    <text evidence="10">Belongs to the G-protein coupled receptor 1 family.</text>
</comment>
<evidence type="ECO:0000313" key="13">
    <source>
        <dbReference type="EMBL" id="EDO49611.1"/>
    </source>
</evidence>
<evidence type="ECO:0000256" key="5">
    <source>
        <dbReference type="ARBA" id="ARBA00023040"/>
    </source>
</evidence>
<dbReference type="Proteomes" id="UP000001593">
    <property type="component" value="Unassembled WGS sequence"/>
</dbReference>